<reference evidence="4" key="1">
    <citation type="submission" date="2020-05" db="EMBL/GenBank/DDBJ databases">
        <authorList>
            <person name="Chiriac C."/>
            <person name="Salcher M."/>
            <person name="Ghai R."/>
            <person name="Kavagutti S V."/>
        </authorList>
    </citation>
    <scope>NUCLEOTIDE SEQUENCE</scope>
</reference>
<evidence type="ECO:0000256" key="1">
    <source>
        <dbReference type="ARBA" id="ARBA00023002"/>
    </source>
</evidence>
<dbReference type="GO" id="GO:0000166">
    <property type="term" value="F:nucleotide binding"/>
    <property type="evidence" value="ECO:0007669"/>
    <property type="project" value="InterPro"/>
</dbReference>
<gene>
    <name evidence="4" type="ORF">UFOPK3522_00072</name>
</gene>
<dbReference type="Gene3D" id="3.40.50.720">
    <property type="entry name" value="NAD(P)-binding Rossmann-like Domain"/>
    <property type="match status" value="1"/>
</dbReference>
<protein>
    <submittedName>
        <fullName evidence="4">Unannotated protein</fullName>
    </submittedName>
</protein>
<dbReference type="PANTHER" id="PTHR43818">
    <property type="entry name" value="BCDNA.GH03377"/>
    <property type="match status" value="1"/>
</dbReference>
<sequence length="344" mass="35709">MTADDVAADSAGGTPLLGVGVIGLGEIGQFHLAGFDRADGAKVVAVADLDPDLRLSSADPRGASAYADYEELLADSSVDLVSVCLPHSLHREVALSAIAAGKHVLIEKPLALDVSECDEIIHAAAASGLVVGVQHNQLFYPAHRRARELIEAGELGRILHIRLRLGIGGKYGGWRADPALAGGGLLHDAGVHRLYLAPYFGGAIAEVIALTDGTATAAEDHAVVALRFANGALGVIDVNYHGPAGMFDDSIEIVGTEAALYISGCEADFEGFRDGPALRRYDGEWHEEVVDPGNWADSVNESIGAFVAAVQAGSEAPATLADGRRVLELIAAAHDSPPPVTVGR</sequence>
<feature type="domain" description="GFO/IDH/MocA-like oxidoreductase" evidence="3">
    <location>
        <begin position="143"/>
        <end position="260"/>
    </location>
</feature>
<dbReference type="AlphaFoldDB" id="A0A6J5YZM0"/>
<dbReference type="EMBL" id="CAESAO010000003">
    <property type="protein sequence ID" value="CAB4334387.1"/>
    <property type="molecule type" value="Genomic_DNA"/>
</dbReference>
<dbReference type="Pfam" id="PF01408">
    <property type="entry name" value="GFO_IDH_MocA"/>
    <property type="match status" value="1"/>
</dbReference>
<proteinExistence type="predicted"/>
<evidence type="ECO:0000259" key="2">
    <source>
        <dbReference type="Pfam" id="PF01408"/>
    </source>
</evidence>
<dbReference type="InterPro" id="IPR000683">
    <property type="entry name" value="Gfo/Idh/MocA-like_OxRdtase_N"/>
</dbReference>
<keyword evidence="1" id="KW-0560">Oxidoreductase</keyword>
<dbReference type="InterPro" id="IPR055170">
    <property type="entry name" value="GFO_IDH_MocA-like_dom"/>
</dbReference>
<dbReference type="PANTHER" id="PTHR43818:SF11">
    <property type="entry name" value="BCDNA.GH03377"/>
    <property type="match status" value="1"/>
</dbReference>
<accession>A0A6J5YZM0</accession>
<name>A0A6J5YZM0_9ZZZZ</name>
<dbReference type="InterPro" id="IPR036291">
    <property type="entry name" value="NAD(P)-bd_dom_sf"/>
</dbReference>
<feature type="domain" description="Gfo/Idh/MocA-like oxidoreductase N-terminal" evidence="2">
    <location>
        <begin position="18"/>
        <end position="135"/>
    </location>
</feature>
<evidence type="ECO:0000259" key="3">
    <source>
        <dbReference type="Pfam" id="PF22725"/>
    </source>
</evidence>
<dbReference type="SUPFAM" id="SSF51735">
    <property type="entry name" value="NAD(P)-binding Rossmann-fold domains"/>
    <property type="match status" value="1"/>
</dbReference>
<dbReference type="Gene3D" id="3.30.360.10">
    <property type="entry name" value="Dihydrodipicolinate Reductase, domain 2"/>
    <property type="match status" value="1"/>
</dbReference>
<evidence type="ECO:0000313" key="4">
    <source>
        <dbReference type="EMBL" id="CAB4334387.1"/>
    </source>
</evidence>
<dbReference type="InterPro" id="IPR050463">
    <property type="entry name" value="Gfo/Idh/MocA_oxidrdct_glycsds"/>
</dbReference>
<dbReference type="GO" id="GO:0016491">
    <property type="term" value="F:oxidoreductase activity"/>
    <property type="evidence" value="ECO:0007669"/>
    <property type="project" value="UniProtKB-KW"/>
</dbReference>
<dbReference type="SUPFAM" id="SSF55347">
    <property type="entry name" value="Glyceraldehyde-3-phosphate dehydrogenase-like, C-terminal domain"/>
    <property type="match status" value="1"/>
</dbReference>
<dbReference type="Pfam" id="PF22725">
    <property type="entry name" value="GFO_IDH_MocA_C3"/>
    <property type="match status" value="1"/>
</dbReference>
<organism evidence="4">
    <name type="scientific">freshwater metagenome</name>
    <dbReference type="NCBI Taxonomy" id="449393"/>
    <lineage>
        <taxon>unclassified sequences</taxon>
        <taxon>metagenomes</taxon>
        <taxon>ecological metagenomes</taxon>
    </lineage>
</organism>